<dbReference type="PANTHER" id="PTHR42812:SF12">
    <property type="entry name" value="BETA-XYLOSIDASE-RELATED"/>
    <property type="match status" value="1"/>
</dbReference>
<evidence type="ECO:0000256" key="1">
    <source>
        <dbReference type="ARBA" id="ARBA00009865"/>
    </source>
</evidence>
<dbReference type="InterPro" id="IPR051795">
    <property type="entry name" value="Glycosyl_Hydrlase_43"/>
</dbReference>
<reference evidence="8 9" key="1">
    <citation type="journal article" date="2011" name="J. Bacteriol.">
        <title>Complete genome sequence of the cellulose-degrading bacterium Cellulosilyticum lentocellum.</title>
        <authorList>
            <consortium name="US DOE Joint Genome Institute"/>
            <person name="Miller D.A."/>
            <person name="Suen G."/>
            <person name="Bruce D."/>
            <person name="Copeland A."/>
            <person name="Cheng J.F."/>
            <person name="Detter C."/>
            <person name="Goodwin L.A."/>
            <person name="Han C.S."/>
            <person name="Hauser L.J."/>
            <person name="Land M.L."/>
            <person name="Lapidus A."/>
            <person name="Lucas S."/>
            <person name="Meincke L."/>
            <person name="Pitluck S."/>
            <person name="Tapia R."/>
            <person name="Teshima H."/>
            <person name="Woyke T."/>
            <person name="Fox B.G."/>
            <person name="Angert E.R."/>
            <person name="Currie C.R."/>
        </authorList>
    </citation>
    <scope>NUCLEOTIDE SEQUENCE [LARGE SCALE GENOMIC DNA]</scope>
    <source>
        <strain evidence="9">ATCC 49066 / DSM 5427 / NCIMB 11756 / RHM5</strain>
    </source>
</reference>
<dbReference type="Proteomes" id="UP000008467">
    <property type="component" value="Chromosome"/>
</dbReference>
<dbReference type="Pfam" id="PF17851">
    <property type="entry name" value="GH43_C2"/>
    <property type="match status" value="1"/>
</dbReference>
<keyword evidence="3 6" id="KW-0326">Glycosidase</keyword>
<proteinExistence type="inferred from homology"/>
<evidence type="ECO:0000256" key="3">
    <source>
        <dbReference type="ARBA" id="ARBA00023295"/>
    </source>
</evidence>
<evidence type="ECO:0000256" key="4">
    <source>
        <dbReference type="PIRSR" id="PIRSR606710-1"/>
    </source>
</evidence>
<evidence type="ECO:0000256" key="6">
    <source>
        <dbReference type="RuleBase" id="RU361187"/>
    </source>
</evidence>
<dbReference type="CDD" id="cd18617">
    <property type="entry name" value="GH43_XynB-like"/>
    <property type="match status" value="1"/>
</dbReference>
<dbReference type="SUPFAM" id="SSF49899">
    <property type="entry name" value="Concanavalin A-like lectins/glucanases"/>
    <property type="match status" value="1"/>
</dbReference>
<dbReference type="InterPro" id="IPR041542">
    <property type="entry name" value="GH43_C2"/>
</dbReference>
<dbReference type="InterPro" id="IPR013320">
    <property type="entry name" value="ConA-like_dom_sf"/>
</dbReference>
<keyword evidence="9" id="KW-1185">Reference proteome</keyword>
<dbReference type="EC" id="3.2.1.55" evidence="8"/>
<evidence type="ECO:0000313" key="8">
    <source>
        <dbReference type="EMBL" id="ADZ82265.1"/>
    </source>
</evidence>
<comment type="similarity">
    <text evidence="1 6">Belongs to the glycosyl hydrolase 43 family.</text>
</comment>
<dbReference type="InterPro" id="IPR006710">
    <property type="entry name" value="Glyco_hydro_43"/>
</dbReference>
<name>F2JM54_CELLD</name>
<dbReference type="STRING" id="642492.Clole_0528"/>
<accession>F2JM54</accession>
<dbReference type="RefSeq" id="WP_013655566.1">
    <property type="nucleotide sequence ID" value="NC_015275.1"/>
</dbReference>
<evidence type="ECO:0000313" key="9">
    <source>
        <dbReference type="Proteomes" id="UP000008467"/>
    </source>
</evidence>
<dbReference type="Gene3D" id="2.115.10.20">
    <property type="entry name" value="Glycosyl hydrolase domain, family 43"/>
    <property type="match status" value="1"/>
</dbReference>
<evidence type="ECO:0000259" key="7">
    <source>
        <dbReference type="Pfam" id="PF17851"/>
    </source>
</evidence>
<evidence type="ECO:0000256" key="5">
    <source>
        <dbReference type="PIRSR" id="PIRSR606710-2"/>
    </source>
</evidence>
<dbReference type="eggNOG" id="COG3507">
    <property type="taxonomic scope" value="Bacteria"/>
</dbReference>
<keyword evidence="2 6" id="KW-0378">Hydrolase</keyword>
<dbReference type="GO" id="GO:0005975">
    <property type="term" value="P:carbohydrate metabolic process"/>
    <property type="evidence" value="ECO:0007669"/>
    <property type="project" value="InterPro"/>
</dbReference>
<dbReference type="GO" id="GO:0046556">
    <property type="term" value="F:alpha-L-arabinofuranosidase activity"/>
    <property type="evidence" value="ECO:0007669"/>
    <property type="project" value="UniProtKB-EC"/>
</dbReference>
<dbReference type="PANTHER" id="PTHR42812">
    <property type="entry name" value="BETA-XYLOSIDASE"/>
    <property type="match status" value="1"/>
</dbReference>
<dbReference type="AlphaFoldDB" id="F2JM54"/>
<dbReference type="EMBL" id="CP002582">
    <property type="protein sequence ID" value="ADZ82265.1"/>
    <property type="molecule type" value="Genomic_DNA"/>
</dbReference>
<feature type="domain" description="Beta-xylosidase C-terminal Concanavalin A-like" evidence="7">
    <location>
        <begin position="321"/>
        <end position="514"/>
    </location>
</feature>
<feature type="site" description="Important for catalytic activity, responsible for pKa modulation of the active site Glu and correct orientation of both the proton donor and substrate" evidence="5">
    <location>
        <position position="121"/>
    </location>
</feature>
<dbReference type="Pfam" id="PF04616">
    <property type="entry name" value="Glyco_hydro_43"/>
    <property type="match status" value="1"/>
</dbReference>
<dbReference type="InterPro" id="IPR023296">
    <property type="entry name" value="Glyco_hydro_beta-prop_sf"/>
</dbReference>
<dbReference type="Gene3D" id="2.60.120.200">
    <property type="match status" value="1"/>
</dbReference>
<feature type="active site" description="Proton donor" evidence="4">
    <location>
        <position position="184"/>
    </location>
</feature>
<dbReference type="KEGG" id="cle:Clole_0528"/>
<gene>
    <name evidence="8" type="ordered locus">Clole_0528</name>
</gene>
<feature type="active site" description="Proton acceptor" evidence="4">
    <location>
        <position position="15"/>
    </location>
</feature>
<organism evidence="8 9">
    <name type="scientific">Cellulosilyticum lentocellum (strain ATCC 49066 / DSM 5427 / NCIMB 11756 / RHM5)</name>
    <name type="common">Clostridium lentocellum</name>
    <dbReference type="NCBI Taxonomy" id="642492"/>
    <lineage>
        <taxon>Bacteria</taxon>
        <taxon>Bacillati</taxon>
        <taxon>Bacillota</taxon>
        <taxon>Clostridia</taxon>
        <taxon>Lachnospirales</taxon>
        <taxon>Cellulosilyticaceae</taxon>
        <taxon>Cellulosilyticum</taxon>
    </lineage>
</organism>
<dbReference type="HOGENOM" id="CLU_016508_2_0_9"/>
<sequence length="518" mass="59077">MRNFSNPILPGFYPDPSICRVNEDYYLVTSSFAYYPGVPIFHSKDLVNWKQIGHVLERSSQLHLEGAEHSGGIYAPTLRYHEGIFYMITTNISGEGNFYVTATRPEGPWSDPIVLEAEGIDPSLFFDEDGRVYYVGTREKPKEVSRYYGDNEIWLQELDIKQGRLIGEKYVLWQGAFNNAVWPEGPHLYKKDEYYYLMIAEGGTGHEHSITIARSKQIIGPYEGNPANPILTHRHLGRHYPIVNVGHGDLVQIQDGTWWMVLLGSRPYGGYYRNLGRETFLVNVIWENGWPIVNEGKGIVEEMSKAPDLPWFEVMPEDACTHFIGSELSDKWISLRGPKEDFCSLGAREGYLRIKLRPESIKELVHPSLICLRQQHQDFIVSTLLEFTPDTINEVAGLVLIQNERYHFRYEYGMQQSDTVIRLIKCEVGKDKLIAESQFSDSPICMKIVGRGQNFNFYYGSDPEQMYELVTGVDASILSTDKAGGFVGTCIGMYASSNGKMSKNYADFGWFEYKGNDK</sequence>
<evidence type="ECO:0000256" key="2">
    <source>
        <dbReference type="ARBA" id="ARBA00022801"/>
    </source>
</evidence>
<protein>
    <submittedName>
        <fullName evidence="8">Alpha-N-arabinofuranosidase</fullName>
        <ecNumber evidence="8">3.2.1.55</ecNumber>
    </submittedName>
</protein>
<dbReference type="SUPFAM" id="SSF75005">
    <property type="entry name" value="Arabinanase/levansucrase/invertase"/>
    <property type="match status" value="1"/>
</dbReference>